<dbReference type="InterPro" id="IPR036906">
    <property type="entry name" value="ATPase_V1_fsu_sf"/>
</dbReference>
<proteinExistence type="inferred from homology"/>
<dbReference type="NCBIfam" id="NF002384">
    <property type="entry name" value="PRK01395.1"/>
    <property type="match status" value="1"/>
</dbReference>
<evidence type="ECO:0000313" key="5">
    <source>
        <dbReference type="Proteomes" id="UP000461754"/>
    </source>
</evidence>
<dbReference type="Pfam" id="PF01990">
    <property type="entry name" value="ATP-synt_F"/>
    <property type="match status" value="1"/>
</dbReference>
<dbReference type="InterPro" id="IPR008218">
    <property type="entry name" value="ATPase_V1-cplx_f_g_su"/>
</dbReference>
<sequence length="105" mass="11544">MSRKAKIAVIGDNNSVMIFKVLGFYVFPIEECADIGKQIKELEHNKFSVIYITENIAAGIESIIDEYKDKSFPAIIPIPNKNGSLGIGKKGIKKNVEKAVGADIF</sequence>
<evidence type="ECO:0000256" key="2">
    <source>
        <dbReference type="ARBA" id="ARBA00022448"/>
    </source>
</evidence>
<accession>A0A7X2NG05</accession>
<dbReference type="RefSeq" id="WP_154576300.1">
    <property type="nucleotide sequence ID" value="NZ_VUMO01000006.1"/>
</dbReference>
<dbReference type="SUPFAM" id="SSF159468">
    <property type="entry name" value="AtpF-like"/>
    <property type="match status" value="1"/>
</dbReference>
<evidence type="ECO:0000313" key="4">
    <source>
        <dbReference type="EMBL" id="MSS19922.1"/>
    </source>
</evidence>
<reference evidence="4 5" key="1">
    <citation type="submission" date="2019-08" db="EMBL/GenBank/DDBJ databases">
        <title>In-depth cultivation of the pig gut microbiome towards novel bacterial diversity and tailored functional studies.</title>
        <authorList>
            <person name="Wylensek D."/>
            <person name="Hitch T.C.A."/>
            <person name="Clavel T."/>
        </authorList>
    </citation>
    <scope>NUCLEOTIDE SEQUENCE [LARGE SCALE GENOMIC DNA]</scope>
    <source>
        <strain evidence="4 5">RF-744-FAT-4</strain>
    </source>
</reference>
<dbReference type="AlphaFoldDB" id="A0A7X2NG05"/>
<dbReference type="GO" id="GO:0046961">
    <property type="term" value="F:proton-transporting ATPase activity, rotational mechanism"/>
    <property type="evidence" value="ECO:0007669"/>
    <property type="project" value="InterPro"/>
</dbReference>
<gene>
    <name evidence="4" type="ORF">FYJ52_05870</name>
</gene>
<keyword evidence="5" id="KW-1185">Reference proteome</keyword>
<dbReference type="Proteomes" id="UP000461754">
    <property type="component" value="Unassembled WGS sequence"/>
</dbReference>
<name>A0A7X2NG05_9FIRM</name>
<comment type="similarity">
    <text evidence="1">Belongs to the V-ATPase F subunit family.</text>
</comment>
<comment type="caution">
    <text evidence="4">The sequence shown here is derived from an EMBL/GenBank/DDBJ whole genome shotgun (WGS) entry which is preliminary data.</text>
</comment>
<dbReference type="EMBL" id="VUMO01000006">
    <property type="protein sequence ID" value="MSS19922.1"/>
    <property type="molecule type" value="Genomic_DNA"/>
</dbReference>
<evidence type="ECO:0000256" key="1">
    <source>
        <dbReference type="ARBA" id="ARBA00010148"/>
    </source>
</evidence>
<evidence type="ECO:0000256" key="3">
    <source>
        <dbReference type="ARBA" id="ARBA00023065"/>
    </source>
</evidence>
<organism evidence="4 5">
    <name type="scientific">Pseudoramibacter porci</name>
    <dbReference type="NCBI Taxonomy" id="2606631"/>
    <lineage>
        <taxon>Bacteria</taxon>
        <taxon>Bacillati</taxon>
        <taxon>Bacillota</taxon>
        <taxon>Clostridia</taxon>
        <taxon>Eubacteriales</taxon>
        <taxon>Eubacteriaceae</taxon>
        <taxon>Pseudoramibacter</taxon>
    </lineage>
</organism>
<keyword evidence="2" id="KW-0813">Transport</keyword>
<dbReference type="Gene3D" id="3.40.50.10580">
    <property type="entry name" value="ATPase, V1 complex, subunit F"/>
    <property type="match status" value="1"/>
</dbReference>
<keyword evidence="3" id="KW-0406">Ion transport</keyword>
<protein>
    <submittedName>
        <fullName evidence="4">V-type ATP synthase subunit F</fullName>
    </submittedName>
</protein>